<evidence type="ECO:0000256" key="1">
    <source>
        <dbReference type="SAM" id="Coils"/>
    </source>
</evidence>
<feature type="coiled-coil region" evidence="1">
    <location>
        <begin position="271"/>
        <end position="379"/>
    </location>
</feature>
<evidence type="ECO:0000256" key="2">
    <source>
        <dbReference type="SAM" id="MobiDB-lite"/>
    </source>
</evidence>
<keyword evidence="3" id="KW-1185">Reference proteome</keyword>
<dbReference type="AlphaFoldDB" id="A0A5S6QDP1"/>
<dbReference type="STRING" id="70415.A0A5S6QDP1"/>
<organism evidence="3 4">
    <name type="scientific">Trichuris muris</name>
    <name type="common">Mouse whipworm</name>
    <dbReference type="NCBI Taxonomy" id="70415"/>
    <lineage>
        <taxon>Eukaryota</taxon>
        <taxon>Metazoa</taxon>
        <taxon>Ecdysozoa</taxon>
        <taxon>Nematoda</taxon>
        <taxon>Enoplea</taxon>
        <taxon>Dorylaimia</taxon>
        <taxon>Trichinellida</taxon>
        <taxon>Trichuridae</taxon>
        <taxon>Trichuris</taxon>
    </lineage>
</organism>
<feature type="region of interest" description="Disordered" evidence="2">
    <location>
        <begin position="391"/>
        <end position="414"/>
    </location>
</feature>
<proteinExistence type="predicted"/>
<dbReference type="Proteomes" id="UP000046395">
    <property type="component" value="Unassembled WGS sequence"/>
</dbReference>
<protein>
    <submittedName>
        <fullName evidence="4">Uncharacterized protein</fullName>
    </submittedName>
</protein>
<feature type="compositionally biased region" description="Basic residues" evidence="2">
    <location>
        <begin position="22"/>
        <end position="32"/>
    </location>
</feature>
<feature type="compositionally biased region" description="Basic and acidic residues" evidence="2">
    <location>
        <begin position="391"/>
        <end position="412"/>
    </location>
</feature>
<reference evidence="4" key="1">
    <citation type="submission" date="2019-12" db="UniProtKB">
        <authorList>
            <consortium name="WormBaseParasite"/>
        </authorList>
    </citation>
    <scope>IDENTIFICATION</scope>
</reference>
<keyword evidence="1" id="KW-0175">Coiled coil</keyword>
<evidence type="ECO:0000313" key="3">
    <source>
        <dbReference type="Proteomes" id="UP000046395"/>
    </source>
</evidence>
<sequence>MGQAPSSIQVSSSSAVSEGRKSARSSKARHSTRSLPDARCVARNHRARCNEPSSRSCNDCRRDGQPSNLAADLVVADKWIRNAAPYYVESKVKTVSGPRSLDLNVRRHMDKVNAGFLIQRNAERDDCWSDVASDMYRFTRGSQSKSSRLKRKVEERRKWSKPFCEENPLCYVSQNMGSLHVNSTCKAGAPKRASRSVSIVNHKSFKNFGITEKQLSNDGFIPPAQPGQLQRHSANAVSPSRSNSCERVIIQSLWSELSAERSLRFENDRSVQLLNDDLQMLKVQMATLNKQLEDAKAQTELLNANSKKCAAECVQWEAKTKDLQKLVALLKAELTCSENAKEKLRLEQQSQLAFYEKCLDEIASRMAEALIEHEVLKQECYRLRTRTVQLENERKKEQSTLPEHRNAAHEQAELGDNEEAVLRRHHPEDVGEPSSSLLPLDTTAGEALCSRPVSFSIELMDNLPVCTKETLEGISSAVASGDSSALQASMETLVGDGCFNHATCRTEFSSNDQSTEVDSCAKQFFNCCSCQLLSNVKLAVPAGVGVANVSHSEMKSSVGLLSGKAPNMDLSTVDADGFRSSDGNGQRSSNCPLNGVTAKSLKLELIVNMLRAVNFESPSFKIPGRLSFKRRIRSCDGCNGFALPVVNAGKHCSLFDAVRTYAGIANSRNGQFGHGGLTSTVTKRLSRSYSNFYVVSSDRPKPALQRRSSYPISPRQKLKHDVSGVSGGPNLVCQTYCVEALFSTPGDCSKPISDFYELICATSERAKSMQSSDKDQLNHKCESNGITEARNSNEQDALACDVDDGVELLSPKDVDESNDSYDVPSFKDDLMSTTTSSSFSSDESDREMHTMAEWLKQLKVKKTHHKFGVVRYLPPEFRPTILRRDVFCRFGHQEKDALAYFDFLADVLNLSDQLFDCQVSPTSNCRVGCCRGYPSANPKAKRTAAADRSQACASPGPKRSLSLNDLQPNNSETVLVAGLATSIGSKTKEQRHAHAYREDQRRPFGSLCSSPSYCSSSFLSELCAEQTCSSNSSISFGLG</sequence>
<evidence type="ECO:0000313" key="4">
    <source>
        <dbReference type="WBParaSite" id="TMUE_1000005348.1"/>
    </source>
</evidence>
<accession>A0A5S6QDP1</accession>
<name>A0A5S6QDP1_TRIMR</name>
<feature type="region of interest" description="Disordered" evidence="2">
    <location>
        <begin position="811"/>
        <end position="843"/>
    </location>
</feature>
<feature type="region of interest" description="Disordered" evidence="2">
    <location>
        <begin position="1"/>
        <end position="39"/>
    </location>
</feature>
<dbReference type="WBParaSite" id="TMUE_1000005348.1">
    <property type="protein sequence ID" value="TMUE_1000005348.1"/>
    <property type="gene ID" value="WBGene00288540"/>
</dbReference>
<feature type="compositionally biased region" description="Low complexity" evidence="2">
    <location>
        <begin position="831"/>
        <end position="841"/>
    </location>
</feature>
<feature type="compositionally biased region" description="Low complexity" evidence="2">
    <location>
        <begin position="1"/>
        <end position="17"/>
    </location>
</feature>